<evidence type="ECO:0000313" key="1">
    <source>
        <dbReference type="EMBL" id="MBD2840783.1"/>
    </source>
</evidence>
<dbReference type="EMBL" id="JACXLC010000001">
    <property type="protein sequence ID" value="MBD2840783.1"/>
    <property type="molecule type" value="Genomic_DNA"/>
</dbReference>
<accession>A0ABR8KP64</accession>
<keyword evidence="2" id="KW-1185">Reference proteome</keyword>
<evidence type="ECO:0000313" key="2">
    <source>
        <dbReference type="Proteomes" id="UP000635384"/>
    </source>
</evidence>
<proteinExistence type="predicted"/>
<protein>
    <submittedName>
        <fullName evidence="1">Uncharacterized protein</fullName>
    </submittedName>
</protein>
<dbReference type="RefSeq" id="WP_190786384.1">
    <property type="nucleotide sequence ID" value="NZ_JACXLC010000001.1"/>
</dbReference>
<organism evidence="1 2">
    <name type="scientific">Erythrobacter rubeus</name>
    <dbReference type="NCBI Taxonomy" id="2760803"/>
    <lineage>
        <taxon>Bacteria</taxon>
        <taxon>Pseudomonadati</taxon>
        <taxon>Pseudomonadota</taxon>
        <taxon>Alphaproteobacteria</taxon>
        <taxon>Sphingomonadales</taxon>
        <taxon>Erythrobacteraceae</taxon>
        <taxon>Erythrobacter/Porphyrobacter group</taxon>
        <taxon>Erythrobacter</taxon>
    </lineage>
</organism>
<reference evidence="1 2" key="1">
    <citation type="submission" date="2020-09" db="EMBL/GenBank/DDBJ databases">
        <authorList>
            <person name="Yoon J.-W."/>
        </authorList>
    </citation>
    <scope>NUCLEOTIDE SEQUENCE [LARGE SCALE GENOMIC DNA]</scope>
    <source>
        <strain evidence="1 2">KMU-140</strain>
    </source>
</reference>
<dbReference type="Proteomes" id="UP000635384">
    <property type="component" value="Unassembled WGS sequence"/>
</dbReference>
<comment type="caution">
    <text evidence="1">The sequence shown here is derived from an EMBL/GenBank/DDBJ whole genome shotgun (WGS) entry which is preliminary data.</text>
</comment>
<name>A0ABR8KP64_9SPHN</name>
<sequence length="80" mass="9142">MLRPYGLAAEYSIDVQDNSYTANVHAEGLGFDETWTRLQHYDKLRAILEEIVFATDEETQTLAMQRASCMLDSRSPRSVD</sequence>
<gene>
    <name evidence="1" type="ORF">IB285_00770</name>
</gene>